<dbReference type="EMBL" id="JAFITO010000038">
    <property type="protein sequence ID" value="MBN4068681.1"/>
    <property type="molecule type" value="Genomic_DNA"/>
</dbReference>
<accession>A0ABS3AXE9</accession>
<dbReference type="SUPFAM" id="SSF56601">
    <property type="entry name" value="beta-lactamase/transpeptidase-like"/>
    <property type="match status" value="1"/>
</dbReference>
<evidence type="ECO:0000313" key="2">
    <source>
        <dbReference type="EMBL" id="MBN4068681.1"/>
    </source>
</evidence>
<dbReference type="Gene3D" id="3.40.710.10">
    <property type="entry name" value="DD-peptidase/beta-lactamase superfamily"/>
    <property type="match status" value="1"/>
</dbReference>
<gene>
    <name evidence="2" type="ORF">JYU06_04075</name>
</gene>
<dbReference type="Pfam" id="PF00144">
    <property type="entry name" value="Beta-lactamase"/>
    <property type="match status" value="1"/>
</dbReference>
<comment type="caution">
    <text evidence="2">The sequence shown here is derived from an EMBL/GenBank/DDBJ whole genome shotgun (WGS) entry which is preliminary data.</text>
</comment>
<reference evidence="2 3" key="1">
    <citation type="submission" date="2021-02" db="EMBL/GenBank/DDBJ databases">
        <title>Activity-based single-cell genomes from oceanic crustal fluid captures similar information to metagenomic and metatranscriptomic surveys with orders of magnitude less sampling.</title>
        <authorList>
            <person name="D'Angelo T.S."/>
            <person name="Orcutt B.N."/>
        </authorList>
    </citation>
    <scope>NUCLEOTIDE SEQUENCE [LARGE SCALE GENOMIC DNA]</scope>
    <source>
        <strain evidence="2">AH-315-G02</strain>
    </source>
</reference>
<evidence type="ECO:0000259" key="1">
    <source>
        <dbReference type="Pfam" id="PF00144"/>
    </source>
</evidence>
<dbReference type="InterPro" id="IPR012338">
    <property type="entry name" value="Beta-lactam/transpept-like"/>
</dbReference>
<dbReference type="Proteomes" id="UP000717534">
    <property type="component" value="Unassembled WGS sequence"/>
</dbReference>
<dbReference type="InterPro" id="IPR001466">
    <property type="entry name" value="Beta-lactam-related"/>
</dbReference>
<name>A0ABS3AXE9_9BACT</name>
<dbReference type="PANTHER" id="PTHR46825">
    <property type="entry name" value="D-ALANYL-D-ALANINE-CARBOXYPEPTIDASE/ENDOPEPTIDASE AMPH"/>
    <property type="match status" value="1"/>
</dbReference>
<organism evidence="2 3">
    <name type="scientific">Desulfotalea psychrophila</name>
    <dbReference type="NCBI Taxonomy" id="84980"/>
    <lineage>
        <taxon>Bacteria</taxon>
        <taxon>Pseudomonadati</taxon>
        <taxon>Thermodesulfobacteriota</taxon>
        <taxon>Desulfobulbia</taxon>
        <taxon>Desulfobulbales</taxon>
        <taxon>Desulfocapsaceae</taxon>
        <taxon>Desulfotalea</taxon>
    </lineage>
</organism>
<dbReference type="InterPro" id="IPR050491">
    <property type="entry name" value="AmpC-like"/>
</dbReference>
<feature type="domain" description="Beta-lactamase-related" evidence="1">
    <location>
        <begin position="73"/>
        <end position="407"/>
    </location>
</feature>
<evidence type="ECO:0000313" key="3">
    <source>
        <dbReference type="Proteomes" id="UP000717534"/>
    </source>
</evidence>
<keyword evidence="3" id="KW-1185">Reference proteome</keyword>
<sequence length="433" mass="47156">MISETAQAEVLEFGHGSGNLMRVNDLIALNHRAGLRFGSVLLQILPCLFYLLIASQPNTAAASDLAEEFQLALDTFQKQYGFPGATAAYVLRNGTVGIAATGVSDLESKTPMTVQSRMLSASIGKTFVGATAVALAHEGALNLDIPIARWLGKQRWFTRLPNHDAITLRHLLTHTSGLPDHVHLESFATELSHKWREKDNPFPPEALIRFILDLPSLFEAGKGWAYTDTGYILVGLVIEKATQKSYYTEITERFLIPLGLTLTTPADRRYLPGLAAGYTSTDNAFGLPRKTTTPKGEMVWHPGFEWTGGGLVSNSRDLALWGSALFAGHAMSSPYLNELLNSVPISPDTPDIQYGAGVGIYRTGRFGPVYGHGGWIPGYSSSLRYYPDYGIAIAFQLNTDIGIVDDTTTVIREMEARLAEIAISATHGLNKGR</sequence>
<dbReference type="PANTHER" id="PTHR46825:SF7">
    <property type="entry name" value="D-ALANYL-D-ALANINE CARBOXYPEPTIDASE"/>
    <property type="match status" value="1"/>
</dbReference>
<protein>
    <submittedName>
        <fullName evidence="2">Beta-lactamase family protein</fullName>
    </submittedName>
</protein>
<proteinExistence type="predicted"/>